<dbReference type="InterPro" id="IPR015168">
    <property type="entry name" value="SsuA/THI5"/>
</dbReference>
<dbReference type="Gene3D" id="3.40.190.10">
    <property type="entry name" value="Periplasmic binding protein-like II"/>
    <property type="match status" value="2"/>
</dbReference>
<protein>
    <submittedName>
        <fullName evidence="4">Sulfonate transport system substrate-binding protein</fullName>
    </submittedName>
</protein>
<name>A0A1I0WES4_SELRU</name>
<dbReference type="Proteomes" id="UP000183843">
    <property type="component" value="Unassembled WGS sequence"/>
</dbReference>
<evidence type="ECO:0000313" key="5">
    <source>
        <dbReference type="Proteomes" id="UP000183843"/>
    </source>
</evidence>
<dbReference type="PANTHER" id="PTHR30024">
    <property type="entry name" value="ALIPHATIC SULFONATES-BINDING PROTEIN-RELATED"/>
    <property type="match status" value="1"/>
</dbReference>
<keyword evidence="2" id="KW-0732">Signal</keyword>
<proteinExistence type="inferred from homology"/>
<dbReference type="SMART" id="SM00062">
    <property type="entry name" value="PBPb"/>
    <property type="match status" value="1"/>
</dbReference>
<evidence type="ECO:0000256" key="1">
    <source>
        <dbReference type="ARBA" id="ARBA00010742"/>
    </source>
</evidence>
<evidence type="ECO:0000259" key="3">
    <source>
        <dbReference type="SMART" id="SM00062"/>
    </source>
</evidence>
<dbReference type="SUPFAM" id="SSF53850">
    <property type="entry name" value="Periplasmic binding protein-like II"/>
    <property type="match status" value="1"/>
</dbReference>
<gene>
    <name evidence="4" type="ORF">SAMN05216587_102439</name>
</gene>
<dbReference type="CDD" id="cd13558">
    <property type="entry name" value="PBP2_SsuA_like_2"/>
    <property type="match status" value="1"/>
</dbReference>
<sequence>MKLNWKLLAAGVGVLAVLAMAGCGDSDNTAGTTKTVFTASNKYDGDLSNVTLHIGAASSKNAQGIVEAAGLADTPYKVEFHNLRSGSQVLESIAAGQLEAGCGSQIPPIFASLANNGGNFKIIAIRKGTTLNQELIVSAQQKDKIKTVADLRGKKVGYVKNTTAQYFLYKMLSEAGLSWNDIEALPMSTSDGLSAISTGDIDALASYDNAVIVGKQKGAALLRSAEDILSGDYYWYASLDTINDPAKHAALVDYLERINEANEWARKHPQEWAEFVAKESNQSPEEIRKRFEEGENQRKGRIAPIDEATIASEQDIINSFVALGALKQPIEAIKLFDRSFDEAVAKFKIY</sequence>
<dbReference type="EMBL" id="FOJX01000002">
    <property type="protein sequence ID" value="SFA86436.1"/>
    <property type="molecule type" value="Genomic_DNA"/>
</dbReference>
<comment type="similarity">
    <text evidence="1">Belongs to the bacterial solute-binding protein SsuA/TauA family.</text>
</comment>
<dbReference type="AlphaFoldDB" id="A0A1I0WES4"/>
<dbReference type="PROSITE" id="PS51257">
    <property type="entry name" value="PROKAR_LIPOPROTEIN"/>
    <property type="match status" value="1"/>
</dbReference>
<reference evidence="4 5" key="1">
    <citation type="submission" date="2016-10" db="EMBL/GenBank/DDBJ databases">
        <authorList>
            <person name="de Groot N.N."/>
        </authorList>
    </citation>
    <scope>NUCLEOTIDE SEQUENCE [LARGE SCALE GENOMIC DNA]</scope>
    <source>
        <strain evidence="4 5">L14</strain>
    </source>
</reference>
<dbReference type="Pfam" id="PF09084">
    <property type="entry name" value="NMT1"/>
    <property type="match status" value="1"/>
</dbReference>
<dbReference type="InterPro" id="IPR001638">
    <property type="entry name" value="Solute-binding_3/MltF_N"/>
</dbReference>
<accession>A0A1I0WES4</accession>
<feature type="domain" description="Solute-binding protein family 3/N-terminal" evidence="3">
    <location>
        <begin position="51"/>
        <end position="295"/>
    </location>
</feature>
<evidence type="ECO:0000256" key="2">
    <source>
        <dbReference type="SAM" id="SignalP"/>
    </source>
</evidence>
<dbReference type="PANTHER" id="PTHR30024:SF48">
    <property type="entry name" value="ABC TRANSPORTER SUBSTRATE-BINDING PROTEIN"/>
    <property type="match status" value="1"/>
</dbReference>
<organism evidence="4 5">
    <name type="scientific">Selenomonas ruminantium</name>
    <dbReference type="NCBI Taxonomy" id="971"/>
    <lineage>
        <taxon>Bacteria</taxon>
        <taxon>Bacillati</taxon>
        <taxon>Bacillota</taxon>
        <taxon>Negativicutes</taxon>
        <taxon>Selenomonadales</taxon>
        <taxon>Selenomonadaceae</taxon>
        <taxon>Selenomonas</taxon>
    </lineage>
</organism>
<evidence type="ECO:0000313" key="4">
    <source>
        <dbReference type="EMBL" id="SFA86436.1"/>
    </source>
</evidence>
<feature type="chain" id="PRO_5038664274" evidence="2">
    <location>
        <begin position="22"/>
        <end position="350"/>
    </location>
</feature>
<feature type="signal peptide" evidence="2">
    <location>
        <begin position="1"/>
        <end position="21"/>
    </location>
</feature>